<name>A0ABV8DR87_9NOCA</name>
<sequence length="109" mass="11533">MITDDAMLALLARSRGYTVCVLRPGPAAGHADRGRLLREHGRLNCDLREQGLLAITLRIPESPELAGVGVYGCEPERVHELLAADGAIGAGVLTYELYSAQGIPGDALP</sequence>
<evidence type="ECO:0008006" key="3">
    <source>
        <dbReference type="Google" id="ProtNLM"/>
    </source>
</evidence>
<organism evidence="1 2">
    <name type="scientific">Nocardia jiangsuensis</name>
    <dbReference type="NCBI Taxonomy" id="1691563"/>
    <lineage>
        <taxon>Bacteria</taxon>
        <taxon>Bacillati</taxon>
        <taxon>Actinomycetota</taxon>
        <taxon>Actinomycetes</taxon>
        <taxon>Mycobacteriales</taxon>
        <taxon>Nocardiaceae</taxon>
        <taxon>Nocardia</taxon>
    </lineage>
</organism>
<reference evidence="2" key="1">
    <citation type="journal article" date="2019" name="Int. J. Syst. Evol. Microbiol.">
        <title>The Global Catalogue of Microorganisms (GCM) 10K type strain sequencing project: providing services to taxonomists for standard genome sequencing and annotation.</title>
        <authorList>
            <consortium name="The Broad Institute Genomics Platform"/>
            <consortium name="The Broad Institute Genome Sequencing Center for Infectious Disease"/>
            <person name="Wu L."/>
            <person name="Ma J."/>
        </authorList>
    </citation>
    <scope>NUCLEOTIDE SEQUENCE [LARGE SCALE GENOMIC DNA]</scope>
    <source>
        <strain evidence="2">CGMCC 4.7330</strain>
    </source>
</reference>
<dbReference type="EMBL" id="JBHSAX010000009">
    <property type="protein sequence ID" value="MFC3962465.1"/>
    <property type="molecule type" value="Genomic_DNA"/>
</dbReference>
<keyword evidence="2" id="KW-1185">Reference proteome</keyword>
<protein>
    <recommendedName>
        <fullName evidence="3">YCII-related domain-containing protein</fullName>
    </recommendedName>
</protein>
<accession>A0ABV8DR87</accession>
<evidence type="ECO:0000313" key="2">
    <source>
        <dbReference type="Proteomes" id="UP001595696"/>
    </source>
</evidence>
<proteinExistence type="predicted"/>
<evidence type="ECO:0000313" key="1">
    <source>
        <dbReference type="EMBL" id="MFC3962465.1"/>
    </source>
</evidence>
<comment type="caution">
    <text evidence="1">The sequence shown here is derived from an EMBL/GenBank/DDBJ whole genome shotgun (WGS) entry which is preliminary data.</text>
</comment>
<dbReference type="RefSeq" id="WP_378612238.1">
    <property type="nucleotide sequence ID" value="NZ_JBHSAX010000009.1"/>
</dbReference>
<gene>
    <name evidence="1" type="ORF">ACFO0B_10760</name>
</gene>
<dbReference type="Proteomes" id="UP001595696">
    <property type="component" value="Unassembled WGS sequence"/>
</dbReference>